<dbReference type="EMBL" id="BAAAUV010000001">
    <property type="protein sequence ID" value="GAA3192033.1"/>
    <property type="molecule type" value="Genomic_DNA"/>
</dbReference>
<dbReference type="PANTHER" id="PTHR30543:SF21">
    <property type="entry name" value="NAD(P)H-DEPENDENT FMN REDUCTASE LOT6"/>
    <property type="match status" value="1"/>
</dbReference>
<evidence type="ECO:0000256" key="1">
    <source>
        <dbReference type="SAM" id="MobiDB-lite"/>
    </source>
</evidence>
<name>A0ABP6PUY2_9ACTN</name>
<dbReference type="PANTHER" id="PTHR30543">
    <property type="entry name" value="CHROMATE REDUCTASE"/>
    <property type="match status" value="1"/>
</dbReference>
<dbReference type="Proteomes" id="UP001501237">
    <property type="component" value="Unassembled WGS sequence"/>
</dbReference>
<evidence type="ECO:0000313" key="3">
    <source>
        <dbReference type="EMBL" id="GAA3192033.1"/>
    </source>
</evidence>
<sequence length="204" mass="22331">MTPRLMIVIGSTRPGRAGASIAEWFTGRARDHGGFDTTVADLAELDLPLLDEPALPRLRQYTRQHTREWSARVEAADAVVFVTPEYNFGYPAAVKNAIDYLHAEWHHKPVGFVSYGGVSAGTRAVQQLKQVVTTLRMLPVVEGVNIAWHPRFISDGLFHADEELERAAAAMLDELVRTEAALRPLRPPGDRAASGSNGAKPAAR</sequence>
<dbReference type="Pfam" id="PF03358">
    <property type="entry name" value="FMN_red"/>
    <property type="match status" value="1"/>
</dbReference>
<feature type="domain" description="NADPH-dependent FMN reductase-like" evidence="2">
    <location>
        <begin position="4"/>
        <end position="143"/>
    </location>
</feature>
<evidence type="ECO:0000313" key="4">
    <source>
        <dbReference type="Proteomes" id="UP001501237"/>
    </source>
</evidence>
<dbReference type="Gene3D" id="3.40.50.360">
    <property type="match status" value="1"/>
</dbReference>
<dbReference type="SUPFAM" id="SSF52218">
    <property type="entry name" value="Flavoproteins"/>
    <property type="match status" value="1"/>
</dbReference>
<dbReference type="RefSeq" id="WP_344821053.1">
    <property type="nucleotide sequence ID" value="NZ_BAAAUV010000001.1"/>
</dbReference>
<gene>
    <name evidence="3" type="ORF">GCM10010468_00660</name>
</gene>
<organism evidence="3 4">
    <name type="scientific">Actinocorallia longicatena</name>
    <dbReference type="NCBI Taxonomy" id="111803"/>
    <lineage>
        <taxon>Bacteria</taxon>
        <taxon>Bacillati</taxon>
        <taxon>Actinomycetota</taxon>
        <taxon>Actinomycetes</taxon>
        <taxon>Streptosporangiales</taxon>
        <taxon>Thermomonosporaceae</taxon>
        <taxon>Actinocorallia</taxon>
    </lineage>
</organism>
<proteinExistence type="predicted"/>
<keyword evidence="4" id="KW-1185">Reference proteome</keyword>
<protein>
    <submittedName>
        <fullName evidence="3">NADPH-dependent FMN reductase</fullName>
    </submittedName>
</protein>
<dbReference type="InterPro" id="IPR005025">
    <property type="entry name" value="FMN_Rdtase-like_dom"/>
</dbReference>
<reference evidence="4" key="1">
    <citation type="journal article" date="2019" name="Int. J. Syst. Evol. Microbiol.">
        <title>The Global Catalogue of Microorganisms (GCM) 10K type strain sequencing project: providing services to taxonomists for standard genome sequencing and annotation.</title>
        <authorList>
            <consortium name="The Broad Institute Genomics Platform"/>
            <consortium name="The Broad Institute Genome Sequencing Center for Infectious Disease"/>
            <person name="Wu L."/>
            <person name="Ma J."/>
        </authorList>
    </citation>
    <scope>NUCLEOTIDE SEQUENCE [LARGE SCALE GENOMIC DNA]</scope>
    <source>
        <strain evidence="4">JCM 9377</strain>
    </source>
</reference>
<feature type="region of interest" description="Disordered" evidence="1">
    <location>
        <begin position="183"/>
        <end position="204"/>
    </location>
</feature>
<evidence type="ECO:0000259" key="2">
    <source>
        <dbReference type="Pfam" id="PF03358"/>
    </source>
</evidence>
<accession>A0ABP6PUY2</accession>
<comment type="caution">
    <text evidence="3">The sequence shown here is derived from an EMBL/GenBank/DDBJ whole genome shotgun (WGS) entry which is preliminary data.</text>
</comment>
<dbReference type="InterPro" id="IPR029039">
    <property type="entry name" value="Flavoprotein-like_sf"/>
</dbReference>
<dbReference type="InterPro" id="IPR050712">
    <property type="entry name" value="NAD(P)H-dep_reductase"/>
</dbReference>